<dbReference type="EMBL" id="DS547139">
    <property type="protein sequence ID" value="EDR01424.1"/>
    <property type="molecule type" value="Genomic_DNA"/>
</dbReference>
<dbReference type="KEGG" id="lbc:LACBIDRAFT_311006"/>
<organism evidence="3">
    <name type="scientific">Laccaria bicolor (strain S238N-H82 / ATCC MYA-4686)</name>
    <name type="common">Bicoloured deceiver</name>
    <name type="synonym">Laccaria laccata var. bicolor</name>
    <dbReference type="NCBI Taxonomy" id="486041"/>
    <lineage>
        <taxon>Eukaryota</taxon>
        <taxon>Fungi</taxon>
        <taxon>Dikarya</taxon>
        <taxon>Basidiomycota</taxon>
        <taxon>Agaricomycotina</taxon>
        <taxon>Agaricomycetes</taxon>
        <taxon>Agaricomycetidae</taxon>
        <taxon>Agaricales</taxon>
        <taxon>Agaricineae</taxon>
        <taxon>Hydnangiaceae</taxon>
        <taxon>Laccaria</taxon>
    </lineage>
</organism>
<dbReference type="AlphaFoldDB" id="B0DVI8"/>
<proteinExistence type="predicted"/>
<evidence type="ECO:0000256" key="1">
    <source>
        <dbReference type="SAM" id="MobiDB-lite"/>
    </source>
</evidence>
<feature type="compositionally biased region" description="Basic and acidic residues" evidence="1">
    <location>
        <begin position="121"/>
        <end position="131"/>
    </location>
</feature>
<reference evidence="2 3" key="1">
    <citation type="journal article" date="2008" name="Nature">
        <title>The genome of Laccaria bicolor provides insights into mycorrhizal symbiosis.</title>
        <authorList>
            <person name="Martin F."/>
            <person name="Aerts A."/>
            <person name="Ahren D."/>
            <person name="Brun A."/>
            <person name="Danchin E.G.J."/>
            <person name="Duchaussoy F."/>
            <person name="Gibon J."/>
            <person name="Kohler A."/>
            <person name="Lindquist E."/>
            <person name="Pereda V."/>
            <person name="Salamov A."/>
            <person name="Shapiro H.J."/>
            <person name="Wuyts J."/>
            <person name="Blaudez D."/>
            <person name="Buee M."/>
            <person name="Brokstein P."/>
            <person name="Canbaeck B."/>
            <person name="Cohen D."/>
            <person name="Courty P.E."/>
            <person name="Coutinho P.M."/>
            <person name="Delaruelle C."/>
            <person name="Detter J.C."/>
            <person name="Deveau A."/>
            <person name="DiFazio S."/>
            <person name="Duplessis S."/>
            <person name="Fraissinet-Tachet L."/>
            <person name="Lucic E."/>
            <person name="Frey-Klett P."/>
            <person name="Fourrey C."/>
            <person name="Feussner I."/>
            <person name="Gay G."/>
            <person name="Grimwood J."/>
            <person name="Hoegger P.J."/>
            <person name="Jain P."/>
            <person name="Kilaru S."/>
            <person name="Labbe J."/>
            <person name="Lin Y.C."/>
            <person name="Legue V."/>
            <person name="Le Tacon F."/>
            <person name="Marmeisse R."/>
            <person name="Melayah D."/>
            <person name="Montanini B."/>
            <person name="Muratet M."/>
            <person name="Nehls U."/>
            <person name="Niculita-Hirzel H."/>
            <person name="Oudot-Le Secq M.P."/>
            <person name="Peter M."/>
            <person name="Quesneville H."/>
            <person name="Rajashekar B."/>
            <person name="Reich M."/>
            <person name="Rouhier N."/>
            <person name="Schmutz J."/>
            <person name="Yin T."/>
            <person name="Chalot M."/>
            <person name="Henrissat B."/>
            <person name="Kuees U."/>
            <person name="Lucas S."/>
            <person name="Van de Peer Y."/>
            <person name="Podila G.K."/>
            <person name="Polle A."/>
            <person name="Pukkila P.J."/>
            <person name="Richardson P.M."/>
            <person name="Rouze P."/>
            <person name="Sanders I.R."/>
            <person name="Stajich J.E."/>
            <person name="Tunlid A."/>
            <person name="Tuskan G."/>
            <person name="Grigoriev I.V."/>
        </authorList>
    </citation>
    <scope>NUCLEOTIDE SEQUENCE [LARGE SCALE GENOMIC DNA]</scope>
    <source>
        <strain evidence="3">S238N-H82 / ATCC MYA-4686</strain>
    </source>
</reference>
<dbReference type="Proteomes" id="UP000001194">
    <property type="component" value="Unassembled WGS sequence"/>
</dbReference>
<sequence>MLGSSKLNGMAGHSAIFSDHFSHTQGAKASRSRGAQALYYPMSPPQNKEYNPSWPASYDLSNLPICTEEDYWETIHKLSSPCKPQQAKITNGMEGKGKGEGRVEWRESGREGEGGESGMEGGERNGRGREW</sequence>
<keyword evidence="3" id="KW-1185">Reference proteome</keyword>
<accession>B0DVI8</accession>
<evidence type="ECO:0000313" key="2">
    <source>
        <dbReference type="EMBL" id="EDR01424.1"/>
    </source>
</evidence>
<dbReference type="InParanoid" id="B0DVI8"/>
<feature type="region of interest" description="Disordered" evidence="1">
    <location>
        <begin position="79"/>
        <end position="131"/>
    </location>
</feature>
<gene>
    <name evidence="2" type="ORF">LACBIDRAFT_311006</name>
</gene>
<feature type="compositionally biased region" description="Basic and acidic residues" evidence="1">
    <location>
        <begin position="95"/>
        <end position="113"/>
    </location>
</feature>
<dbReference type="GeneID" id="6083620"/>
<protein>
    <submittedName>
        <fullName evidence="2">Predicted protein</fullName>
    </submittedName>
</protein>
<evidence type="ECO:0000313" key="3">
    <source>
        <dbReference type="Proteomes" id="UP000001194"/>
    </source>
</evidence>
<dbReference type="HOGENOM" id="CLU_1927990_0_0_1"/>
<name>B0DVI8_LACBS</name>
<dbReference type="RefSeq" id="XP_001887969.1">
    <property type="nucleotide sequence ID" value="XM_001887934.1"/>
</dbReference>